<dbReference type="OrthoDB" id="8685152at2"/>
<keyword evidence="1" id="KW-0812">Transmembrane</keyword>
<dbReference type="Pfam" id="PF10571">
    <property type="entry name" value="UPF0547"/>
    <property type="match status" value="1"/>
</dbReference>
<dbReference type="InterPro" id="IPR018886">
    <property type="entry name" value="UPF0547"/>
</dbReference>
<dbReference type="AlphaFoldDB" id="A0A4V2SJB1"/>
<evidence type="ECO:0000313" key="4">
    <source>
        <dbReference type="Proteomes" id="UP000294841"/>
    </source>
</evidence>
<evidence type="ECO:0000259" key="2">
    <source>
        <dbReference type="Pfam" id="PF10571"/>
    </source>
</evidence>
<keyword evidence="4" id="KW-1185">Reference proteome</keyword>
<comment type="caution">
    <text evidence="3">The sequence shown here is derived from an EMBL/GenBank/DDBJ whole genome shotgun (WGS) entry which is preliminary data.</text>
</comment>
<gene>
    <name evidence="3" type="ORF">EV697_101155</name>
</gene>
<evidence type="ECO:0000313" key="3">
    <source>
        <dbReference type="EMBL" id="TCP14030.1"/>
    </source>
</evidence>
<proteinExistence type="predicted"/>
<keyword evidence="1" id="KW-1133">Transmembrane helix</keyword>
<accession>A0A4V2SJB1</accession>
<reference evidence="3 4" key="1">
    <citation type="submission" date="2019-03" db="EMBL/GenBank/DDBJ databases">
        <title>Genomic Encyclopedia of Type Strains, Phase IV (KMG-IV): sequencing the most valuable type-strain genomes for metagenomic binning, comparative biology and taxonomic classification.</title>
        <authorList>
            <person name="Goeker M."/>
        </authorList>
    </citation>
    <scope>NUCLEOTIDE SEQUENCE [LARGE SCALE GENOMIC DNA]</scope>
    <source>
        <strain evidence="3 4">DSM 28231</strain>
    </source>
</reference>
<dbReference type="EMBL" id="SLXI01000001">
    <property type="protein sequence ID" value="TCP14030.1"/>
    <property type="molecule type" value="Genomic_DNA"/>
</dbReference>
<name>A0A4V2SJB1_9PAST</name>
<dbReference type="Proteomes" id="UP000294841">
    <property type="component" value="Unassembled WGS sequence"/>
</dbReference>
<keyword evidence="1" id="KW-0472">Membrane</keyword>
<feature type="domain" description="UPF0547" evidence="2">
    <location>
        <begin position="5"/>
        <end position="28"/>
    </location>
</feature>
<feature type="transmembrane region" description="Helical" evidence="1">
    <location>
        <begin position="56"/>
        <end position="74"/>
    </location>
</feature>
<dbReference type="RefSeq" id="WP_132021563.1">
    <property type="nucleotide sequence ID" value="NZ_CP016605.1"/>
</dbReference>
<evidence type="ECO:0000256" key="1">
    <source>
        <dbReference type="SAM" id="Phobius"/>
    </source>
</evidence>
<organism evidence="3 4">
    <name type="scientific">Bisgaardia hudsonensis</name>
    <dbReference type="NCBI Taxonomy" id="109472"/>
    <lineage>
        <taxon>Bacteria</taxon>
        <taxon>Pseudomonadati</taxon>
        <taxon>Pseudomonadota</taxon>
        <taxon>Gammaproteobacteria</taxon>
        <taxon>Pasteurellales</taxon>
        <taxon>Pasteurellaceae</taxon>
        <taxon>Bisgaardia</taxon>
    </lineage>
</organism>
<protein>
    <submittedName>
        <fullName evidence="3">Uncharacterized protein UPF0547</fullName>
    </submittedName>
</protein>
<sequence length="76" mass="8957">MALQRCPECRHKVSENAQACPNCGFSFKESDLEIYRQKLEERRLHNQEINRKSVKIHLFWLAIFTLVIAIAGWLNN</sequence>